<evidence type="ECO:0000256" key="4">
    <source>
        <dbReference type="ARBA" id="ARBA00023163"/>
    </source>
</evidence>
<dbReference type="AlphaFoldDB" id="A0A417ZBI4"/>
<dbReference type="RefSeq" id="WP_118912203.1">
    <property type="nucleotide sequence ID" value="NZ_CBCRVH010000001.1"/>
</dbReference>
<evidence type="ECO:0000256" key="3">
    <source>
        <dbReference type="ARBA" id="ARBA00023125"/>
    </source>
</evidence>
<evidence type="ECO:0000313" key="8">
    <source>
        <dbReference type="Proteomes" id="UP000285376"/>
    </source>
</evidence>
<dbReference type="GO" id="GO:0003677">
    <property type="term" value="F:DNA binding"/>
    <property type="evidence" value="ECO:0007669"/>
    <property type="project" value="UniProtKB-KW"/>
</dbReference>
<dbReference type="Proteomes" id="UP000285376">
    <property type="component" value="Unassembled WGS sequence"/>
</dbReference>
<dbReference type="EMBL" id="QWLM01000001">
    <property type="protein sequence ID" value="RHW48009.1"/>
    <property type="molecule type" value="Genomic_DNA"/>
</dbReference>
<feature type="compositionally biased region" description="Polar residues" evidence="5">
    <location>
        <begin position="202"/>
        <end position="216"/>
    </location>
</feature>
<comment type="caution">
    <text evidence="7">The sequence shown here is derived from an EMBL/GenBank/DDBJ whole genome shotgun (WGS) entry which is preliminary data.</text>
</comment>
<dbReference type="GO" id="GO:0003700">
    <property type="term" value="F:DNA-binding transcription factor activity"/>
    <property type="evidence" value="ECO:0007669"/>
    <property type="project" value="TreeGrafter"/>
</dbReference>
<sequence>MSENSPEVAALRIGKVRGVTLTNWQRVWGERFASPLAVSDVADAEQLVGLRDGSLDMCFVRLPIDREGLHAIPLYEEQMVAWVSKEHPISAVDDVRLADLEDEQVVTELNAAATDLVLGGAVLVVPMSIARGASRRDLTYRPIIDAEPAPVALAWRMDDENACLEDFIGVVRGRTVNSSRTTQNGPASPARGSAENDRGKPTRTSANRASSRNGRPSATKRKRRGR</sequence>
<dbReference type="GO" id="GO:0032993">
    <property type="term" value="C:protein-DNA complex"/>
    <property type="evidence" value="ECO:0007669"/>
    <property type="project" value="TreeGrafter"/>
</dbReference>
<keyword evidence="4" id="KW-0804">Transcription</keyword>
<dbReference type="PANTHER" id="PTHR30346">
    <property type="entry name" value="TRANSCRIPTIONAL DUAL REGULATOR HCAR-RELATED"/>
    <property type="match status" value="1"/>
</dbReference>
<comment type="similarity">
    <text evidence="1">Belongs to the LysR transcriptional regulatory family.</text>
</comment>
<accession>A0A417ZBI4</accession>
<evidence type="ECO:0000256" key="1">
    <source>
        <dbReference type="ARBA" id="ARBA00009437"/>
    </source>
</evidence>
<evidence type="ECO:0000256" key="2">
    <source>
        <dbReference type="ARBA" id="ARBA00023015"/>
    </source>
</evidence>
<keyword evidence="2" id="KW-0805">Transcription regulation</keyword>
<protein>
    <submittedName>
        <fullName evidence="7">LysR family transcriptional regulator</fullName>
    </submittedName>
</protein>
<dbReference type="InterPro" id="IPR005119">
    <property type="entry name" value="LysR_subst-bd"/>
</dbReference>
<proteinExistence type="inferred from homology"/>
<reference evidence="7 8" key="1">
    <citation type="submission" date="2018-08" db="EMBL/GenBank/DDBJ databases">
        <title>Whole genome sequence analysis of Dermacoccus abyssi bacteria isolated from Deep Mariana trench Micromonospora spp reveals genes involved in the environmental adaptation and production of secondary metabolites.</title>
        <authorList>
            <person name="Abdel-Mageed W.M."/>
            <person name="Lehri B."/>
            <person name="Nouioui I."/>
            <person name="Goodfellow I."/>
            <person name="Jaspars M."/>
            <person name="Karlyshev A."/>
        </authorList>
    </citation>
    <scope>NUCLEOTIDE SEQUENCE [LARGE SCALE GENOMIC DNA]</scope>
    <source>
        <strain evidence="7 8">MT1.1</strain>
    </source>
</reference>
<name>A0A417ZBI4_9MICO</name>
<feature type="domain" description="LysR substrate-binding" evidence="6">
    <location>
        <begin position="43"/>
        <end position="107"/>
    </location>
</feature>
<feature type="region of interest" description="Disordered" evidence="5">
    <location>
        <begin position="177"/>
        <end position="226"/>
    </location>
</feature>
<dbReference type="Pfam" id="PF03466">
    <property type="entry name" value="LysR_substrate"/>
    <property type="match status" value="1"/>
</dbReference>
<keyword evidence="3" id="KW-0238">DNA-binding</keyword>
<evidence type="ECO:0000313" key="7">
    <source>
        <dbReference type="EMBL" id="RHW48009.1"/>
    </source>
</evidence>
<evidence type="ECO:0000259" key="6">
    <source>
        <dbReference type="Pfam" id="PF03466"/>
    </source>
</evidence>
<evidence type="ECO:0000256" key="5">
    <source>
        <dbReference type="SAM" id="MobiDB-lite"/>
    </source>
</evidence>
<dbReference type="Gene3D" id="3.40.190.10">
    <property type="entry name" value="Periplasmic binding protein-like II"/>
    <property type="match status" value="2"/>
</dbReference>
<feature type="compositionally biased region" description="Polar residues" evidence="5">
    <location>
        <begin position="177"/>
        <end position="186"/>
    </location>
</feature>
<dbReference type="PANTHER" id="PTHR30346:SF0">
    <property type="entry name" value="HCA OPERON TRANSCRIPTIONAL ACTIVATOR HCAR"/>
    <property type="match status" value="1"/>
</dbReference>
<gene>
    <name evidence="7" type="ORF">D1832_00780</name>
</gene>
<dbReference type="Gene3D" id="3.40.190.290">
    <property type="match status" value="1"/>
</dbReference>
<dbReference type="SUPFAM" id="SSF53850">
    <property type="entry name" value="Periplasmic binding protein-like II"/>
    <property type="match status" value="1"/>
</dbReference>
<organism evidence="7 8">
    <name type="scientific">Dermacoccus abyssi</name>
    <dbReference type="NCBI Taxonomy" id="322596"/>
    <lineage>
        <taxon>Bacteria</taxon>
        <taxon>Bacillati</taxon>
        <taxon>Actinomycetota</taxon>
        <taxon>Actinomycetes</taxon>
        <taxon>Micrococcales</taxon>
        <taxon>Dermacoccaceae</taxon>
        <taxon>Dermacoccus</taxon>
    </lineage>
</organism>